<feature type="coiled-coil region" evidence="9">
    <location>
        <begin position="384"/>
        <end position="411"/>
    </location>
</feature>
<evidence type="ECO:0000256" key="1">
    <source>
        <dbReference type="ARBA" id="ARBA00012493"/>
    </source>
</evidence>
<keyword evidence="4" id="KW-0540">Nuclease</keyword>
<evidence type="ECO:0000259" key="12">
    <source>
        <dbReference type="PROSITE" id="PS50994"/>
    </source>
</evidence>
<dbReference type="Gene3D" id="3.30.420.10">
    <property type="entry name" value="Ribonuclease H-like superfamily/Ribonuclease H"/>
    <property type="match status" value="1"/>
</dbReference>
<dbReference type="InterPro" id="IPR036397">
    <property type="entry name" value="RNaseH_sf"/>
</dbReference>
<keyword evidence="2" id="KW-0808">Transferase</keyword>
<name>A0AAE1LQT7_9NEOP</name>
<dbReference type="InterPro" id="IPR041588">
    <property type="entry name" value="Integrase_H2C2"/>
</dbReference>
<evidence type="ECO:0000256" key="3">
    <source>
        <dbReference type="ARBA" id="ARBA00022695"/>
    </source>
</evidence>
<dbReference type="GO" id="GO:0003676">
    <property type="term" value="F:nucleic acid binding"/>
    <property type="evidence" value="ECO:0007669"/>
    <property type="project" value="InterPro"/>
</dbReference>
<dbReference type="Pfam" id="PF17921">
    <property type="entry name" value="Integrase_H2C2"/>
    <property type="match status" value="1"/>
</dbReference>
<dbReference type="GO" id="GO:0008270">
    <property type="term" value="F:zinc ion binding"/>
    <property type="evidence" value="ECO:0007669"/>
    <property type="project" value="UniProtKB-KW"/>
</dbReference>
<dbReference type="PROSITE" id="PS50994">
    <property type="entry name" value="INTEGRASE"/>
    <property type="match status" value="1"/>
</dbReference>
<feature type="compositionally biased region" description="Low complexity" evidence="10">
    <location>
        <begin position="187"/>
        <end position="207"/>
    </location>
</feature>
<dbReference type="EMBL" id="JAHWGI010001327">
    <property type="protein sequence ID" value="KAK3928325.1"/>
    <property type="molecule type" value="Genomic_DNA"/>
</dbReference>
<dbReference type="FunFam" id="1.10.340.70:FF:000001">
    <property type="entry name" value="Retrovirus-related Pol polyprotein from transposon gypsy-like Protein"/>
    <property type="match status" value="1"/>
</dbReference>
<evidence type="ECO:0000256" key="5">
    <source>
        <dbReference type="ARBA" id="ARBA00022759"/>
    </source>
</evidence>
<feature type="compositionally biased region" description="Basic residues" evidence="10">
    <location>
        <begin position="170"/>
        <end position="186"/>
    </location>
</feature>
<evidence type="ECO:0000256" key="9">
    <source>
        <dbReference type="SAM" id="Coils"/>
    </source>
</evidence>
<dbReference type="PROSITE" id="PS00141">
    <property type="entry name" value="ASP_PROTEASE"/>
    <property type="match status" value="1"/>
</dbReference>
<evidence type="ECO:0000256" key="4">
    <source>
        <dbReference type="ARBA" id="ARBA00022722"/>
    </source>
</evidence>
<keyword evidence="9" id="KW-0175">Coiled coil</keyword>
<dbReference type="GO" id="GO:0015074">
    <property type="term" value="P:DNA integration"/>
    <property type="evidence" value="ECO:0007669"/>
    <property type="project" value="InterPro"/>
</dbReference>
<organism evidence="13 14">
    <name type="scientific">Frankliniella fusca</name>
    <dbReference type="NCBI Taxonomy" id="407009"/>
    <lineage>
        <taxon>Eukaryota</taxon>
        <taxon>Metazoa</taxon>
        <taxon>Ecdysozoa</taxon>
        <taxon>Arthropoda</taxon>
        <taxon>Hexapoda</taxon>
        <taxon>Insecta</taxon>
        <taxon>Pterygota</taxon>
        <taxon>Neoptera</taxon>
        <taxon>Paraneoptera</taxon>
        <taxon>Thysanoptera</taxon>
        <taxon>Terebrantia</taxon>
        <taxon>Thripoidea</taxon>
        <taxon>Thripidae</taxon>
        <taxon>Frankliniella</taxon>
    </lineage>
</organism>
<dbReference type="EC" id="2.7.7.49" evidence="1"/>
<dbReference type="GO" id="GO:0006508">
    <property type="term" value="P:proteolysis"/>
    <property type="evidence" value="ECO:0007669"/>
    <property type="project" value="InterPro"/>
</dbReference>
<dbReference type="AlphaFoldDB" id="A0AAE1LQT7"/>
<keyword evidence="14" id="KW-1185">Reference proteome</keyword>
<comment type="caution">
    <text evidence="13">The sequence shown here is derived from an EMBL/GenBank/DDBJ whole genome shotgun (WGS) entry which is preliminary data.</text>
</comment>
<evidence type="ECO:0000256" key="2">
    <source>
        <dbReference type="ARBA" id="ARBA00022679"/>
    </source>
</evidence>
<sequence length="1153" mass="131139">MAAAQIPVPIDFHALSTEEIEYELDIRNVSHIFKPVPEKVLLLQAHWSGAICATQVEEFRPREELSLLKQKVAELEVLLVENAPTRRESRRFNALYLHTLYRIRRCMFRGDIEQFTALAKRVNRIQGACVNLFPHIEYPTLTIVEDDLEARLSALHVSKRPKDKQSGSKKSSKKKSRSRKSKKKSRQASSTSESDSASSSSSSSSSSTERHGSRRAGKIREVARLAYHYAGKKDEDLHGFLSQLDDAADMYGFSGRDLLGGMSALLQGNAHTWFTARKHSLSSWSTFKRELKEAFNPAGNDSEIWEKIESLRQSSDETYAVYEARAEELYQRLSEPPTDKEKLRKLLSGLHLYYRSRIRSSDITSLSVLRRECRDLEADKVHVMKLEKKELKRMDREKEKKREQEQKRRQEPAVYAVKEVYSSSSDSDQGIEFAPSSTLKSHTSSSLRFCWRCGLQGHAPAECPNTVFCRKCGISDVTTNNCSNCRRAEEAGHWSASPGNNTGAWGGPSQSSVQDQALWMSSTFLLQLAHLSFLRAEELHVLKEDNKKISSQDKIGQRYTWLLGCLSSWSPFGLLDSGASRTLVGPTGRKLLEDAGLKPQPPQKFQFIRVANKGLARIESEYSVPFTVVGTTRVLTVLYVPRLCSDLILGLDFWRRYQLRPDFVSNTCLVGCLDIFSAELAEKEEEDSDNVLTPSQRCELQEILDEFRPILDIDRLGCLKGVEHHIDTGDAPPCKQKYSSLNPKLLAEAHKGLEERLANGTTTPDSYEGFAIRDDRLFKLIRVGADLPMKWVQVLPQECREKLLKQCHDEPTSGHVGAYRTFCKARLQGYWLKMQRDILDYVRKCKICQVVKSSRAPPAGMMGSHPKISEPFEVLSTDLVGPLPRSSLGNSYISVTTDYFSKYCFLKPLRTATAKSIVKHLREDIFLVHGAPRLLLMDNGPQYRSEEMARLCEEFKIERKYNITYNPRSNPTERTNQTLGAMLRSYSQENQRKWDERLPDLQHALRSAVSTVTGFSPQFLVFGKEIPVDGRHHFLQPPDVLECETPVQQSSSFQRLEALRSDVQEKLNKAQEKSAARYNLRRRQVSFNPGDVVKLKTFYKSDKIEGFTKKLAARYKGPFTIVRKEGNVSYIIESEDGVRSGPHHADQLELYFR</sequence>
<feature type="domain" description="Integrase catalytic" evidence="12">
    <location>
        <begin position="867"/>
        <end position="1025"/>
    </location>
</feature>
<dbReference type="PANTHER" id="PTHR37984">
    <property type="entry name" value="PROTEIN CBG26694"/>
    <property type="match status" value="1"/>
</dbReference>
<keyword evidence="8" id="KW-0479">Metal-binding</keyword>
<evidence type="ECO:0000259" key="11">
    <source>
        <dbReference type="PROSITE" id="PS50158"/>
    </source>
</evidence>
<reference evidence="13" key="2">
    <citation type="journal article" date="2023" name="BMC Genomics">
        <title>Pest status, molecular evolution, and epigenetic factors derived from the genome assembly of Frankliniella fusca, a thysanopteran phytovirus vector.</title>
        <authorList>
            <person name="Catto M.A."/>
            <person name="Labadie P.E."/>
            <person name="Jacobson A.L."/>
            <person name="Kennedy G.G."/>
            <person name="Srinivasan R."/>
            <person name="Hunt B.G."/>
        </authorList>
    </citation>
    <scope>NUCLEOTIDE SEQUENCE</scope>
    <source>
        <strain evidence="13">PL_HMW_Pooled</strain>
    </source>
</reference>
<keyword evidence="7" id="KW-0695">RNA-directed DNA polymerase</keyword>
<dbReference type="FunFam" id="3.30.420.10:FF:000032">
    <property type="entry name" value="Retrovirus-related Pol polyprotein from transposon 297-like Protein"/>
    <property type="match status" value="1"/>
</dbReference>
<keyword evidence="8" id="KW-0862">Zinc</keyword>
<dbReference type="Pfam" id="PF03732">
    <property type="entry name" value="Retrotrans_gag"/>
    <property type="match status" value="1"/>
</dbReference>
<evidence type="ECO:0000256" key="10">
    <source>
        <dbReference type="SAM" id="MobiDB-lite"/>
    </source>
</evidence>
<dbReference type="InterPro" id="IPR001584">
    <property type="entry name" value="Integrase_cat-core"/>
</dbReference>
<evidence type="ECO:0000256" key="8">
    <source>
        <dbReference type="PROSITE-ProRule" id="PRU00047"/>
    </source>
</evidence>
<dbReference type="Pfam" id="PF00665">
    <property type="entry name" value="rve"/>
    <property type="match status" value="1"/>
</dbReference>
<feature type="domain" description="CCHC-type" evidence="11">
    <location>
        <begin position="450"/>
        <end position="465"/>
    </location>
</feature>
<protein>
    <recommendedName>
        <fullName evidence="1">RNA-directed DNA polymerase</fullName>
        <ecNumber evidence="1">2.7.7.49</ecNumber>
    </recommendedName>
</protein>
<dbReference type="Gene3D" id="2.40.70.10">
    <property type="entry name" value="Acid Proteases"/>
    <property type="match status" value="1"/>
</dbReference>
<dbReference type="InterPro" id="IPR021109">
    <property type="entry name" value="Peptidase_aspartic_dom_sf"/>
</dbReference>
<dbReference type="InterPro" id="IPR012337">
    <property type="entry name" value="RNaseH-like_sf"/>
</dbReference>
<dbReference type="InterPro" id="IPR001969">
    <property type="entry name" value="Aspartic_peptidase_AS"/>
</dbReference>
<dbReference type="InterPro" id="IPR001878">
    <property type="entry name" value="Znf_CCHC"/>
</dbReference>
<dbReference type="PROSITE" id="PS50158">
    <property type="entry name" value="ZF_CCHC"/>
    <property type="match status" value="1"/>
</dbReference>
<keyword evidence="8" id="KW-0863">Zinc-finger</keyword>
<dbReference type="PANTHER" id="PTHR37984:SF5">
    <property type="entry name" value="PROTEIN NYNRIN-LIKE"/>
    <property type="match status" value="1"/>
</dbReference>
<keyword evidence="6" id="KW-0378">Hydrolase</keyword>
<evidence type="ECO:0000256" key="6">
    <source>
        <dbReference type="ARBA" id="ARBA00022801"/>
    </source>
</evidence>
<evidence type="ECO:0000313" key="13">
    <source>
        <dbReference type="EMBL" id="KAK3928325.1"/>
    </source>
</evidence>
<reference evidence="13" key="1">
    <citation type="submission" date="2021-07" db="EMBL/GenBank/DDBJ databases">
        <authorList>
            <person name="Catto M.A."/>
            <person name="Jacobson A."/>
            <person name="Kennedy G."/>
            <person name="Labadie P."/>
            <person name="Hunt B.G."/>
            <person name="Srinivasan R."/>
        </authorList>
    </citation>
    <scope>NUCLEOTIDE SEQUENCE</scope>
    <source>
        <strain evidence="13">PL_HMW_Pooled</strain>
        <tissue evidence="13">Head</tissue>
    </source>
</reference>
<dbReference type="GO" id="GO:0004519">
    <property type="term" value="F:endonuclease activity"/>
    <property type="evidence" value="ECO:0007669"/>
    <property type="project" value="UniProtKB-KW"/>
</dbReference>
<accession>A0AAE1LQT7</accession>
<dbReference type="SUPFAM" id="SSF53098">
    <property type="entry name" value="Ribonuclease H-like"/>
    <property type="match status" value="1"/>
</dbReference>
<dbReference type="InterPro" id="IPR005162">
    <property type="entry name" value="Retrotrans_gag_dom"/>
</dbReference>
<evidence type="ECO:0000256" key="7">
    <source>
        <dbReference type="ARBA" id="ARBA00022918"/>
    </source>
</evidence>
<dbReference type="GO" id="GO:0004190">
    <property type="term" value="F:aspartic-type endopeptidase activity"/>
    <property type="evidence" value="ECO:0007669"/>
    <property type="project" value="InterPro"/>
</dbReference>
<dbReference type="InterPro" id="IPR050951">
    <property type="entry name" value="Retrovirus_Pol_polyprotein"/>
</dbReference>
<dbReference type="Gene3D" id="1.10.340.70">
    <property type="match status" value="1"/>
</dbReference>
<evidence type="ECO:0000313" key="14">
    <source>
        <dbReference type="Proteomes" id="UP001219518"/>
    </source>
</evidence>
<keyword evidence="3" id="KW-0548">Nucleotidyltransferase</keyword>
<proteinExistence type="predicted"/>
<dbReference type="GO" id="GO:0003964">
    <property type="term" value="F:RNA-directed DNA polymerase activity"/>
    <property type="evidence" value="ECO:0007669"/>
    <property type="project" value="UniProtKB-KW"/>
</dbReference>
<keyword evidence="5" id="KW-0255">Endonuclease</keyword>
<gene>
    <name evidence="13" type="ORF">KUF71_016572</name>
</gene>
<dbReference type="Proteomes" id="UP001219518">
    <property type="component" value="Unassembled WGS sequence"/>
</dbReference>
<dbReference type="CDD" id="cd00303">
    <property type="entry name" value="retropepsin_like"/>
    <property type="match status" value="1"/>
</dbReference>
<feature type="region of interest" description="Disordered" evidence="10">
    <location>
        <begin position="155"/>
        <end position="217"/>
    </location>
</feature>